<feature type="transmembrane region" description="Helical" evidence="5">
    <location>
        <begin position="348"/>
        <end position="370"/>
    </location>
</feature>
<dbReference type="PROSITE" id="PS50850">
    <property type="entry name" value="MFS"/>
    <property type="match status" value="1"/>
</dbReference>
<feature type="transmembrane region" description="Helical" evidence="5">
    <location>
        <begin position="438"/>
        <end position="461"/>
    </location>
</feature>
<keyword evidence="8" id="KW-1185">Reference proteome</keyword>
<evidence type="ECO:0000256" key="1">
    <source>
        <dbReference type="ARBA" id="ARBA00004141"/>
    </source>
</evidence>
<proteinExistence type="predicted"/>
<dbReference type="InterPro" id="IPR020846">
    <property type="entry name" value="MFS_dom"/>
</dbReference>
<feature type="transmembrane region" description="Helical" evidence="5">
    <location>
        <begin position="199"/>
        <end position="219"/>
    </location>
</feature>
<keyword evidence="4 5" id="KW-0472">Membrane</keyword>
<dbReference type="Gene3D" id="1.20.1250.20">
    <property type="entry name" value="MFS general substrate transporter like domains"/>
    <property type="match status" value="2"/>
</dbReference>
<dbReference type="InterPro" id="IPR011701">
    <property type="entry name" value="MFS"/>
</dbReference>
<dbReference type="GO" id="GO:0016020">
    <property type="term" value="C:membrane"/>
    <property type="evidence" value="ECO:0007669"/>
    <property type="project" value="UniProtKB-SubCell"/>
</dbReference>
<gene>
    <name evidence="7" type="ORF">PCAMFM013_S004g000201</name>
</gene>
<keyword evidence="3 5" id="KW-1133">Transmembrane helix</keyword>
<organism evidence="7 8">
    <name type="scientific">Penicillium camemberti (strain FM 013)</name>
    <dbReference type="NCBI Taxonomy" id="1429867"/>
    <lineage>
        <taxon>Eukaryota</taxon>
        <taxon>Fungi</taxon>
        <taxon>Dikarya</taxon>
        <taxon>Ascomycota</taxon>
        <taxon>Pezizomycotina</taxon>
        <taxon>Eurotiomycetes</taxon>
        <taxon>Eurotiomycetidae</taxon>
        <taxon>Eurotiales</taxon>
        <taxon>Aspergillaceae</taxon>
        <taxon>Penicillium</taxon>
    </lineage>
</organism>
<feature type="domain" description="Major facilitator superfamily (MFS) profile" evidence="6">
    <location>
        <begin position="44"/>
        <end position="516"/>
    </location>
</feature>
<name>A0A0G4P1Q8_PENC3</name>
<feature type="transmembrane region" description="Helical" evidence="5">
    <location>
        <begin position="42"/>
        <end position="66"/>
    </location>
</feature>
<evidence type="ECO:0000256" key="2">
    <source>
        <dbReference type="ARBA" id="ARBA00022692"/>
    </source>
</evidence>
<feature type="transmembrane region" description="Helical" evidence="5">
    <location>
        <begin position="240"/>
        <end position="260"/>
    </location>
</feature>
<evidence type="ECO:0000313" key="7">
    <source>
        <dbReference type="EMBL" id="CRL20261.1"/>
    </source>
</evidence>
<feature type="transmembrane region" description="Helical" evidence="5">
    <location>
        <begin position="377"/>
        <end position="402"/>
    </location>
</feature>
<dbReference type="InterPro" id="IPR036259">
    <property type="entry name" value="MFS_trans_sf"/>
</dbReference>
<feature type="transmembrane region" description="Helical" evidence="5">
    <location>
        <begin position="167"/>
        <end position="187"/>
    </location>
</feature>
<dbReference type="GO" id="GO:0022857">
    <property type="term" value="F:transmembrane transporter activity"/>
    <property type="evidence" value="ECO:0007669"/>
    <property type="project" value="InterPro"/>
</dbReference>
<keyword evidence="2 5" id="KW-0812">Transmembrane</keyword>
<dbReference type="EMBL" id="HG793137">
    <property type="protein sequence ID" value="CRL20261.1"/>
    <property type="molecule type" value="Genomic_DNA"/>
</dbReference>
<dbReference type="PANTHER" id="PTHR42718">
    <property type="entry name" value="MAJOR FACILITATOR SUPERFAMILY MULTIDRUG TRANSPORTER MFSC"/>
    <property type="match status" value="1"/>
</dbReference>
<evidence type="ECO:0000259" key="6">
    <source>
        <dbReference type="PROSITE" id="PS50850"/>
    </source>
</evidence>
<sequence>MMQKGRHPLVSEYQCLDDLRIPEDQPLLGSPFTRSDTHSHGLAIIICTASVLFIASAINSLVTLNITQFSSEFGLDPGVELWPMSMYYLAQGCTFLLAGSLADVLGSRRTFLYGCFLQTVCHLASGLAWTGAQLIAVRFISGIAYPMCFISAMSIHGENFPIGKLRNLAFSCTSASQYIGSGVGIVLSGVLSETIGWRWGFYCAAILNLVGFLLSIWTIPQQAHEPKYIPWTELAEDIEWSGTLLASSLAALLFSALAVITNNVANIGRSGLFVPLALGWVLLVAFLFWHDCWERDSTQRIQDSLWKNCHFLSMCLVVFFVYASSHSTSQLMIFVFQRAQGLSLLRSSWRYLTIPIAGALSSLLTGHFLSRVEANNILIIAILLSSLSPLLMATLSLAWPYWKCAMPAVSLNSVASNSVIPIVTMMVAGSLPSETQGLAMGVLCTVAMVGASVGMALTTLISNDVSTQLLQTPNHSNYLHDSPEIWMSGYRTAFLFLCSLNLVGLAVTLGCLRKLGYLGRKLDIGH</sequence>
<feature type="transmembrane region" description="Helical" evidence="5">
    <location>
        <begin position="414"/>
        <end position="431"/>
    </location>
</feature>
<evidence type="ECO:0000256" key="5">
    <source>
        <dbReference type="SAM" id="Phobius"/>
    </source>
</evidence>
<comment type="subcellular location">
    <subcellularLocation>
        <location evidence="1">Membrane</location>
        <topology evidence="1">Multi-pass membrane protein</topology>
    </subcellularLocation>
</comment>
<accession>A0A0G4P1Q8</accession>
<feature type="transmembrane region" description="Helical" evidence="5">
    <location>
        <begin position="311"/>
        <end position="336"/>
    </location>
</feature>
<dbReference type="Pfam" id="PF07690">
    <property type="entry name" value="MFS_1"/>
    <property type="match status" value="1"/>
</dbReference>
<feature type="transmembrane region" description="Helical" evidence="5">
    <location>
        <begin position="111"/>
        <end position="129"/>
    </location>
</feature>
<feature type="transmembrane region" description="Helical" evidence="5">
    <location>
        <begin position="86"/>
        <end position="104"/>
    </location>
</feature>
<evidence type="ECO:0000256" key="4">
    <source>
        <dbReference type="ARBA" id="ARBA00023136"/>
    </source>
</evidence>
<protein>
    <submittedName>
        <fullName evidence="7">Sucrose/H+ symporter, plant</fullName>
    </submittedName>
</protein>
<evidence type="ECO:0000313" key="8">
    <source>
        <dbReference type="Proteomes" id="UP000053732"/>
    </source>
</evidence>
<dbReference type="SUPFAM" id="SSF103473">
    <property type="entry name" value="MFS general substrate transporter"/>
    <property type="match status" value="1"/>
</dbReference>
<dbReference type="Proteomes" id="UP000053732">
    <property type="component" value="Unassembled WGS sequence"/>
</dbReference>
<evidence type="ECO:0000256" key="3">
    <source>
        <dbReference type="ARBA" id="ARBA00022989"/>
    </source>
</evidence>
<dbReference type="PANTHER" id="PTHR42718:SF10">
    <property type="entry name" value="TRANSPORTER, PUTATIVE (AFU_ORTHOLOGUE AFUA_8G06760)-RELATED"/>
    <property type="match status" value="1"/>
</dbReference>
<feature type="transmembrane region" description="Helical" evidence="5">
    <location>
        <begin position="272"/>
        <end position="290"/>
    </location>
</feature>
<feature type="transmembrane region" description="Helical" evidence="5">
    <location>
        <begin position="493"/>
        <end position="512"/>
    </location>
</feature>
<reference evidence="7 8" key="1">
    <citation type="journal article" date="2014" name="Nat. Commun.">
        <title>Multiple recent horizontal transfers of a large genomic region in cheese making fungi.</title>
        <authorList>
            <person name="Cheeseman K."/>
            <person name="Ropars J."/>
            <person name="Renault P."/>
            <person name="Dupont J."/>
            <person name="Gouzy J."/>
            <person name="Branca A."/>
            <person name="Abraham A.L."/>
            <person name="Ceppi M."/>
            <person name="Conseiller E."/>
            <person name="Debuchy R."/>
            <person name="Malagnac F."/>
            <person name="Goarin A."/>
            <person name="Silar P."/>
            <person name="Lacoste S."/>
            <person name="Sallet E."/>
            <person name="Bensimon A."/>
            <person name="Giraud T."/>
            <person name="Brygoo Y."/>
        </authorList>
    </citation>
    <scope>NUCLEOTIDE SEQUENCE [LARGE SCALE GENOMIC DNA]</scope>
    <source>
        <strain evidence="8">FM 013</strain>
    </source>
</reference>
<dbReference type="AlphaFoldDB" id="A0A0G4P1Q8"/>
<feature type="transmembrane region" description="Helical" evidence="5">
    <location>
        <begin position="135"/>
        <end position="155"/>
    </location>
</feature>